<dbReference type="InterPro" id="IPR050324">
    <property type="entry name" value="CDP-alcohol_PTase-I"/>
</dbReference>
<protein>
    <recommendedName>
        <fullName evidence="6 16">CDP-diacylglycerol--glycerol-3-phosphate 3-phosphatidyltransferase</fullName>
        <ecNumber evidence="5 16">2.7.8.5</ecNumber>
    </recommendedName>
</protein>
<dbReference type="Gene3D" id="1.20.120.1760">
    <property type="match status" value="1"/>
</dbReference>
<keyword evidence="9 18" id="KW-0812">Transmembrane</keyword>
<evidence type="ECO:0000256" key="1">
    <source>
        <dbReference type="ARBA" id="ARBA00004141"/>
    </source>
</evidence>
<feature type="transmembrane region" description="Helical" evidence="18">
    <location>
        <begin position="33"/>
        <end position="52"/>
    </location>
</feature>
<dbReference type="InterPro" id="IPR004570">
    <property type="entry name" value="Phosphatidylglycerol_P_synth"/>
</dbReference>
<evidence type="ECO:0000256" key="15">
    <source>
        <dbReference type="ARBA" id="ARBA00048586"/>
    </source>
</evidence>
<dbReference type="InterPro" id="IPR043130">
    <property type="entry name" value="CDP-OH_PTrfase_TM_dom"/>
</dbReference>
<name>A0A7W6S2X9_9PROT</name>
<dbReference type="PANTHER" id="PTHR14269:SF62">
    <property type="entry name" value="CDP-DIACYLGLYCEROL--GLYCEROL-3-PHOSPHATE 3-PHOSPHATIDYLTRANSFERASE 1, CHLOROPLASTIC"/>
    <property type="match status" value="1"/>
</dbReference>
<dbReference type="RefSeq" id="WP_184437155.1">
    <property type="nucleotide sequence ID" value="NZ_JACIGI010000036.1"/>
</dbReference>
<feature type="transmembrane region" description="Helical" evidence="18">
    <location>
        <begin position="73"/>
        <end position="101"/>
    </location>
</feature>
<comment type="similarity">
    <text evidence="4 17">Belongs to the CDP-alcohol phosphatidyltransferase class-I family.</text>
</comment>
<evidence type="ECO:0000313" key="20">
    <source>
        <dbReference type="Proteomes" id="UP000555728"/>
    </source>
</evidence>
<comment type="caution">
    <text evidence="19">The sequence shown here is derived from an EMBL/GenBank/DDBJ whole genome shotgun (WGS) entry which is preliminary data.</text>
</comment>
<evidence type="ECO:0000256" key="2">
    <source>
        <dbReference type="ARBA" id="ARBA00005042"/>
    </source>
</evidence>
<dbReference type="Pfam" id="PF01066">
    <property type="entry name" value="CDP-OH_P_transf"/>
    <property type="match status" value="1"/>
</dbReference>
<comment type="subcellular location">
    <subcellularLocation>
        <location evidence="1">Membrane</location>
        <topology evidence="1">Multi-pass membrane protein</topology>
    </subcellularLocation>
</comment>
<dbReference type="GO" id="GO:0016020">
    <property type="term" value="C:membrane"/>
    <property type="evidence" value="ECO:0007669"/>
    <property type="project" value="UniProtKB-SubCell"/>
</dbReference>
<evidence type="ECO:0000256" key="13">
    <source>
        <dbReference type="ARBA" id="ARBA00023209"/>
    </source>
</evidence>
<dbReference type="NCBIfam" id="TIGR00560">
    <property type="entry name" value="pgsA"/>
    <property type="match status" value="1"/>
</dbReference>
<keyword evidence="10 18" id="KW-1133">Transmembrane helix</keyword>
<dbReference type="AlphaFoldDB" id="A0A7W6S2X9"/>
<evidence type="ECO:0000256" key="4">
    <source>
        <dbReference type="ARBA" id="ARBA00010441"/>
    </source>
</evidence>
<evidence type="ECO:0000256" key="3">
    <source>
        <dbReference type="ARBA" id="ARBA00005189"/>
    </source>
</evidence>
<gene>
    <name evidence="19" type="ORF">GGD88_003173</name>
</gene>
<dbReference type="PIRSF" id="PIRSF000847">
    <property type="entry name" value="Phos_ph_gly_syn"/>
    <property type="match status" value="1"/>
</dbReference>
<keyword evidence="7" id="KW-0444">Lipid biosynthesis</keyword>
<dbReference type="EMBL" id="JACIGI010000036">
    <property type="protein sequence ID" value="MBB4287425.1"/>
    <property type="molecule type" value="Genomic_DNA"/>
</dbReference>
<dbReference type="PROSITE" id="PS00379">
    <property type="entry name" value="CDP_ALCOHOL_P_TRANSF"/>
    <property type="match status" value="1"/>
</dbReference>
<evidence type="ECO:0000256" key="7">
    <source>
        <dbReference type="ARBA" id="ARBA00022516"/>
    </source>
</evidence>
<evidence type="ECO:0000256" key="8">
    <source>
        <dbReference type="ARBA" id="ARBA00022679"/>
    </source>
</evidence>
<evidence type="ECO:0000256" key="11">
    <source>
        <dbReference type="ARBA" id="ARBA00023098"/>
    </source>
</evidence>
<proteinExistence type="inferred from homology"/>
<dbReference type="GO" id="GO:0046474">
    <property type="term" value="P:glycerophospholipid biosynthetic process"/>
    <property type="evidence" value="ECO:0007669"/>
    <property type="project" value="TreeGrafter"/>
</dbReference>
<dbReference type="Proteomes" id="UP000555728">
    <property type="component" value="Unassembled WGS sequence"/>
</dbReference>
<accession>A0A7W6S2X9</accession>
<organism evidence="19 20">
    <name type="scientific">Roseospira goensis</name>
    <dbReference type="NCBI Taxonomy" id="391922"/>
    <lineage>
        <taxon>Bacteria</taxon>
        <taxon>Pseudomonadati</taxon>
        <taxon>Pseudomonadota</taxon>
        <taxon>Alphaproteobacteria</taxon>
        <taxon>Rhodospirillales</taxon>
        <taxon>Rhodospirillaceae</taxon>
        <taxon>Roseospira</taxon>
    </lineage>
</organism>
<keyword evidence="12 18" id="KW-0472">Membrane</keyword>
<keyword evidence="11" id="KW-0443">Lipid metabolism</keyword>
<keyword evidence="20" id="KW-1185">Reference proteome</keyword>
<keyword evidence="14" id="KW-1208">Phospholipid metabolism</keyword>
<dbReference type="InterPro" id="IPR000462">
    <property type="entry name" value="CDP-OH_P_trans"/>
</dbReference>
<dbReference type="InterPro" id="IPR048254">
    <property type="entry name" value="CDP_ALCOHOL_P_TRANSF_CS"/>
</dbReference>
<evidence type="ECO:0000256" key="10">
    <source>
        <dbReference type="ARBA" id="ARBA00022989"/>
    </source>
</evidence>
<evidence type="ECO:0000256" key="5">
    <source>
        <dbReference type="ARBA" id="ARBA00013170"/>
    </source>
</evidence>
<dbReference type="GO" id="GO:0008444">
    <property type="term" value="F:CDP-diacylglycerol-glycerol-3-phosphate 3-phosphatidyltransferase activity"/>
    <property type="evidence" value="ECO:0007669"/>
    <property type="project" value="UniProtKB-UniRule"/>
</dbReference>
<comment type="pathway">
    <text evidence="2">Phospholipid metabolism; phosphatidylglycerol biosynthesis; phosphatidylglycerol from CDP-diacylglycerol: step 1/2.</text>
</comment>
<comment type="pathway">
    <text evidence="3">Lipid metabolism.</text>
</comment>
<feature type="transmembrane region" description="Helical" evidence="18">
    <location>
        <begin position="7"/>
        <end position="27"/>
    </location>
</feature>
<dbReference type="PANTHER" id="PTHR14269">
    <property type="entry name" value="CDP-DIACYLGLYCEROL--GLYCEROL-3-PHOSPHATE 3-PHOSPHATIDYLTRANSFERASE-RELATED"/>
    <property type="match status" value="1"/>
</dbReference>
<evidence type="ECO:0000256" key="9">
    <source>
        <dbReference type="ARBA" id="ARBA00022692"/>
    </source>
</evidence>
<evidence type="ECO:0000313" key="19">
    <source>
        <dbReference type="EMBL" id="MBB4287425.1"/>
    </source>
</evidence>
<keyword evidence="13" id="KW-0594">Phospholipid biosynthesis</keyword>
<sequence>MLKTLPNALTVARVLMIPAIMATFYLPGPEARWIAAGLFVIAALTDYLDGWLARALKVVSDFGRLLDPIADKLLVAAVLLMLAGFDRLSALSLVAAVVILFRELLVSGLREFLAERGIAMPVTTLAKWKTATQLVALPLLLLGDTARVAGLSMQVPGEVLLWIAAALTAQTGYVYLRQGLAHMGGTETETETETDPTTKDPA</sequence>
<comment type="catalytic activity">
    <reaction evidence="15">
        <text>a CDP-1,2-diacyl-sn-glycerol + sn-glycerol 3-phosphate = a 1,2-diacyl-sn-glycero-3-phospho-(1'-sn-glycero-3'-phosphate) + CMP + H(+)</text>
        <dbReference type="Rhea" id="RHEA:12593"/>
        <dbReference type="ChEBI" id="CHEBI:15378"/>
        <dbReference type="ChEBI" id="CHEBI:57597"/>
        <dbReference type="ChEBI" id="CHEBI:58332"/>
        <dbReference type="ChEBI" id="CHEBI:60110"/>
        <dbReference type="ChEBI" id="CHEBI:60377"/>
        <dbReference type="EC" id="2.7.8.5"/>
    </reaction>
</comment>
<reference evidence="19 20" key="1">
    <citation type="submission" date="2020-08" db="EMBL/GenBank/DDBJ databases">
        <title>Genome sequencing of Purple Non-Sulfur Bacteria from various extreme environments.</title>
        <authorList>
            <person name="Mayer M."/>
        </authorList>
    </citation>
    <scope>NUCLEOTIDE SEQUENCE [LARGE SCALE GENOMIC DNA]</scope>
    <source>
        <strain evidence="19 20">JA135</strain>
    </source>
</reference>
<evidence type="ECO:0000256" key="18">
    <source>
        <dbReference type="SAM" id="Phobius"/>
    </source>
</evidence>
<keyword evidence="8 17" id="KW-0808">Transferase</keyword>
<evidence type="ECO:0000256" key="17">
    <source>
        <dbReference type="RuleBase" id="RU003750"/>
    </source>
</evidence>
<evidence type="ECO:0000256" key="12">
    <source>
        <dbReference type="ARBA" id="ARBA00023136"/>
    </source>
</evidence>
<evidence type="ECO:0000256" key="6">
    <source>
        <dbReference type="ARBA" id="ARBA00014944"/>
    </source>
</evidence>
<dbReference type="EC" id="2.7.8.5" evidence="5 16"/>
<evidence type="ECO:0000256" key="16">
    <source>
        <dbReference type="NCBIfam" id="TIGR00560"/>
    </source>
</evidence>
<evidence type="ECO:0000256" key="14">
    <source>
        <dbReference type="ARBA" id="ARBA00023264"/>
    </source>
</evidence>